<name>A0A371B1W9_9SPHN</name>
<dbReference type="InterPro" id="IPR036390">
    <property type="entry name" value="WH_DNA-bd_sf"/>
</dbReference>
<dbReference type="InterPro" id="IPR011991">
    <property type="entry name" value="ArsR-like_HTH"/>
</dbReference>
<dbReference type="CDD" id="cd02440">
    <property type="entry name" value="AdoMet_MTases"/>
    <property type="match status" value="1"/>
</dbReference>
<dbReference type="Gene3D" id="3.40.50.150">
    <property type="entry name" value="Vaccinia Virus protein VP39"/>
    <property type="match status" value="1"/>
</dbReference>
<dbReference type="InterPro" id="IPR050508">
    <property type="entry name" value="Methyltransf_Superfamily"/>
</dbReference>
<evidence type="ECO:0000259" key="1">
    <source>
        <dbReference type="PROSITE" id="PS50987"/>
    </source>
</evidence>
<dbReference type="AlphaFoldDB" id="A0A371B1W9"/>
<dbReference type="OrthoDB" id="9789575at2"/>
<protein>
    <submittedName>
        <fullName evidence="2">Methyltransferase domain-containing protein</fullName>
    </submittedName>
</protein>
<keyword evidence="2" id="KW-0489">Methyltransferase</keyword>
<feature type="domain" description="HTH arsR-type" evidence="1">
    <location>
        <begin position="1"/>
        <end position="92"/>
    </location>
</feature>
<comment type="caution">
    <text evidence="2">The sequence shown here is derived from an EMBL/GenBank/DDBJ whole genome shotgun (WGS) entry which is preliminary data.</text>
</comment>
<dbReference type="SUPFAM" id="SSF53335">
    <property type="entry name" value="S-adenosyl-L-methionine-dependent methyltransferases"/>
    <property type="match status" value="1"/>
</dbReference>
<accession>A0A371B1W9</accession>
<evidence type="ECO:0000313" key="2">
    <source>
        <dbReference type="EMBL" id="RDV01517.1"/>
    </source>
</evidence>
<proteinExistence type="predicted"/>
<dbReference type="EMBL" id="QRGP01000003">
    <property type="protein sequence ID" value="RDV01517.1"/>
    <property type="molecule type" value="Genomic_DNA"/>
</dbReference>
<dbReference type="SMART" id="SM00418">
    <property type="entry name" value="HTH_ARSR"/>
    <property type="match status" value="1"/>
</dbReference>
<dbReference type="Proteomes" id="UP000263833">
    <property type="component" value="Unassembled WGS sequence"/>
</dbReference>
<dbReference type="PROSITE" id="PS50987">
    <property type="entry name" value="HTH_ARSR_2"/>
    <property type="match status" value="1"/>
</dbReference>
<dbReference type="GO" id="GO:0008757">
    <property type="term" value="F:S-adenosylmethionine-dependent methyltransferase activity"/>
    <property type="evidence" value="ECO:0007669"/>
    <property type="project" value="InterPro"/>
</dbReference>
<dbReference type="Pfam" id="PF08241">
    <property type="entry name" value="Methyltransf_11"/>
    <property type="match status" value="1"/>
</dbReference>
<dbReference type="InterPro" id="IPR001845">
    <property type="entry name" value="HTH_ArsR_DNA-bd_dom"/>
</dbReference>
<dbReference type="InterPro" id="IPR013216">
    <property type="entry name" value="Methyltransf_11"/>
</dbReference>
<keyword evidence="3" id="KW-1185">Reference proteome</keyword>
<gene>
    <name evidence="2" type="ORF">DXH95_14585</name>
</gene>
<dbReference type="GO" id="GO:0032259">
    <property type="term" value="P:methylation"/>
    <property type="evidence" value="ECO:0007669"/>
    <property type="project" value="UniProtKB-KW"/>
</dbReference>
<sequence>MTPLLNIMRALADPTRMRITLLIRQLELSVSEVVQILGQSQPRVSRHIKILDEAGIAERRREGAWVFLRPGAMLSHPAIEPLFALPGTEDSRPVLRDLARLEEVRSARTEMAAAYFDAHAEQWDQIRSLHIAEAEVEAAMRALLGEAPVGRVLDIGTGTGRMIELFARDAERFVALDNSVEMLRLARAKLGGMEDAAAVQAHTEIVLGDFNTLPFADGSFDTILFHQVLHYAQHPERAIAEAARVLAPDGRLLIVDFAAHDLEELRSVHAHARLGFTDESMARAFASAGLVPARTETLAGGKLAVKIWLGQRGQTASESPKLRPPLLRNVA</sequence>
<dbReference type="SUPFAM" id="SSF46785">
    <property type="entry name" value="Winged helix' DNA-binding domain"/>
    <property type="match status" value="1"/>
</dbReference>
<dbReference type="Gene3D" id="1.10.10.10">
    <property type="entry name" value="Winged helix-like DNA-binding domain superfamily/Winged helix DNA-binding domain"/>
    <property type="match status" value="1"/>
</dbReference>
<reference evidence="3" key="1">
    <citation type="submission" date="2018-08" db="EMBL/GenBank/DDBJ databases">
        <authorList>
            <person name="Kim S.-J."/>
            <person name="Jung G.-Y."/>
        </authorList>
    </citation>
    <scope>NUCLEOTIDE SEQUENCE [LARGE SCALE GENOMIC DNA]</scope>
    <source>
        <strain evidence="3">GY_G</strain>
    </source>
</reference>
<evidence type="ECO:0000313" key="3">
    <source>
        <dbReference type="Proteomes" id="UP000263833"/>
    </source>
</evidence>
<dbReference type="NCBIfam" id="NF033788">
    <property type="entry name" value="HTH_metalloreg"/>
    <property type="match status" value="1"/>
</dbReference>
<dbReference type="Pfam" id="PF01022">
    <property type="entry name" value="HTH_5"/>
    <property type="match status" value="1"/>
</dbReference>
<dbReference type="GO" id="GO:0003700">
    <property type="term" value="F:DNA-binding transcription factor activity"/>
    <property type="evidence" value="ECO:0007669"/>
    <property type="project" value="InterPro"/>
</dbReference>
<keyword evidence="2" id="KW-0808">Transferase</keyword>
<dbReference type="InterPro" id="IPR029063">
    <property type="entry name" value="SAM-dependent_MTases_sf"/>
</dbReference>
<organism evidence="2 3">
    <name type="scientific">Sphingorhabdus pulchriflava</name>
    <dbReference type="NCBI Taxonomy" id="2292257"/>
    <lineage>
        <taxon>Bacteria</taxon>
        <taxon>Pseudomonadati</taxon>
        <taxon>Pseudomonadota</taxon>
        <taxon>Alphaproteobacteria</taxon>
        <taxon>Sphingomonadales</taxon>
        <taxon>Sphingomonadaceae</taxon>
        <taxon>Sphingorhabdus</taxon>
    </lineage>
</organism>
<dbReference type="PRINTS" id="PR00778">
    <property type="entry name" value="HTHARSR"/>
</dbReference>
<dbReference type="PANTHER" id="PTHR42912">
    <property type="entry name" value="METHYLTRANSFERASE"/>
    <property type="match status" value="1"/>
</dbReference>
<dbReference type="CDD" id="cd00090">
    <property type="entry name" value="HTH_ARSR"/>
    <property type="match status" value="1"/>
</dbReference>
<dbReference type="InterPro" id="IPR036388">
    <property type="entry name" value="WH-like_DNA-bd_sf"/>
</dbReference>
<dbReference type="RefSeq" id="WP_115550296.1">
    <property type="nucleotide sequence ID" value="NZ_QRGP01000003.1"/>
</dbReference>